<proteinExistence type="predicted"/>
<evidence type="ECO:0000313" key="1">
    <source>
        <dbReference type="Proteomes" id="UP000038045"/>
    </source>
</evidence>
<name>A0A0N4ZA25_PARTI</name>
<reference evidence="2" key="1">
    <citation type="submission" date="2017-02" db="UniProtKB">
        <authorList>
            <consortium name="WormBaseParasite"/>
        </authorList>
    </citation>
    <scope>IDENTIFICATION</scope>
</reference>
<sequence>MANLFVVYTADARARANSESEKSSPKQNDILKNFNLINSLCKTNPLISKIFVKPESSNKAGEDKRMRIY</sequence>
<dbReference type="Proteomes" id="UP000038045">
    <property type="component" value="Unplaced"/>
</dbReference>
<evidence type="ECO:0000313" key="2">
    <source>
        <dbReference type="WBParaSite" id="PTRK_0000423166.1"/>
    </source>
</evidence>
<dbReference type="WBParaSite" id="PTRK_0000423166.1">
    <property type="protein sequence ID" value="PTRK_0000423166.1"/>
    <property type="gene ID" value="PTRK_0000423166"/>
</dbReference>
<dbReference type="AlphaFoldDB" id="A0A0N4ZA25"/>
<protein>
    <submittedName>
        <fullName evidence="2">Uncharacterized protein</fullName>
    </submittedName>
</protein>
<organism evidence="1 2">
    <name type="scientific">Parastrongyloides trichosuri</name>
    <name type="common">Possum-specific nematode worm</name>
    <dbReference type="NCBI Taxonomy" id="131310"/>
    <lineage>
        <taxon>Eukaryota</taxon>
        <taxon>Metazoa</taxon>
        <taxon>Ecdysozoa</taxon>
        <taxon>Nematoda</taxon>
        <taxon>Chromadorea</taxon>
        <taxon>Rhabditida</taxon>
        <taxon>Tylenchina</taxon>
        <taxon>Panagrolaimomorpha</taxon>
        <taxon>Strongyloidoidea</taxon>
        <taxon>Strongyloididae</taxon>
        <taxon>Parastrongyloides</taxon>
    </lineage>
</organism>
<accession>A0A0N4ZA25</accession>
<keyword evidence="1" id="KW-1185">Reference proteome</keyword>